<evidence type="ECO:0000313" key="5">
    <source>
        <dbReference type="EMBL" id="CAG8522908.1"/>
    </source>
</evidence>
<keyword evidence="6" id="KW-1185">Reference proteome</keyword>
<evidence type="ECO:0000256" key="3">
    <source>
        <dbReference type="SAM" id="MobiDB-lite"/>
    </source>
</evidence>
<dbReference type="PROSITE" id="PS50196">
    <property type="entry name" value="RANBD1"/>
    <property type="match status" value="1"/>
</dbReference>
<dbReference type="SUPFAM" id="SSF50729">
    <property type="entry name" value="PH domain-like"/>
    <property type="match status" value="1"/>
</dbReference>
<dbReference type="PANTHER" id="PTHR23138:SF142">
    <property type="entry name" value="RAN-BINDING PROTEIN 3B-RELATED"/>
    <property type="match status" value="1"/>
</dbReference>
<dbReference type="InterPro" id="IPR000156">
    <property type="entry name" value="Ran_bind_dom"/>
</dbReference>
<gene>
    <name evidence="5" type="ORF">DEBURN_LOCUS5755</name>
</gene>
<feature type="region of interest" description="Disordered" evidence="3">
    <location>
        <begin position="1"/>
        <end position="37"/>
    </location>
</feature>
<dbReference type="Gene3D" id="2.30.29.30">
    <property type="entry name" value="Pleckstrin-homology domain (PH domain)/Phosphotyrosine-binding domain (PTB)"/>
    <property type="match status" value="1"/>
</dbReference>
<organism evidence="5 6">
    <name type="scientific">Diversispora eburnea</name>
    <dbReference type="NCBI Taxonomy" id="1213867"/>
    <lineage>
        <taxon>Eukaryota</taxon>
        <taxon>Fungi</taxon>
        <taxon>Fungi incertae sedis</taxon>
        <taxon>Mucoromycota</taxon>
        <taxon>Glomeromycotina</taxon>
        <taxon>Glomeromycetes</taxon>
        <taxon>Diversisporales</taxon>
        <taxon>Diversisporaceae</taxon>
        <taxon>Diversispora</taxon>
    </lineage>
</organism>
<dbReference type="InterPro" id="IPR045255">
    <property type="entry name" value="RanBP1-like"/>
</dbReference>
<dbReference type="EMBL" id="CAJVPK010000532">
    <property type="protein sequence ID" value="CAG8522908.1"/>
    <property type="molecule type" value="Genomic_DNA"/>
</dbReference>
<feature type="domain" description="RanBD1" evidence="4">
    <location>
        <begin position="72"/>
        <end position="195"/>
    </location>
</feature>
<dbReference type="PANTHER" id="PTHR23138">
    <property type="entry name" value="RAN BINDING PROTEIN"/>
    <property type="match status" value="1"/>
</dbReference>
<dbReference type="SMART" id="SM00160">
    <property type="entry name" value="RanBD"/>
    <property type="match status" value="1"/>
</dbReference>
<accession>A0A9N9AB55</accession>
<protein>
    <submittedName>
        <fullName evidence="5">8435_t:CDS:1</fullName>
    </submittedName>
</protein>
<reference evidence="5" key="1">
    <citation type="submission" date="2021-06" db="EMBL/GenBank/DDBJ databases">
        <authorList>
            <person name="Kallberg Y."/>
            <person name="Tangrot J."/>
            <person name="Rosling A."/>
        </authorList>
    </citation>
    <scope>NUCLEOTIDE SEQUENCE</scope>
    <source>
        <strain evidence="5">AZ414A</strain>
    </source>
</reference>
<proteinExistence type="predicted"/>
<comment type="subcellular location">
    <subcellularLocation>
        <location evidence="1">Nucleus</location>
    </subcellularLocation>
</comment>
<evidence type="ECO:0000256" key="2">
    <source>
        <dbReference type="ARBA" id="ARBA00023242"/>
    </source>
</evidence>
<evidence type="ECO:0000313" key="6">
    <source>
        <dbReference type="Proteomes" id="UP000789706"/>
    </source>
</evidence>
<sequence length="195" mass="22462">MKRDRPLSTSDLITLPNKRRKIEMSPPSTQKKNIFGSGTKYAGKSFANISSQRNIFDEQPSQEKNDKGEGDKEIQNLIKEQEVLTGEEDEVTRHTVRVKLYCMEGQWKERGVGFLKLNQSKNNEKSFRLVMRADNILKVILNVALFNGMHVEKQDKFVRFFVYEGERLVHLAIKCSNPKATEELYNAIKNVIPTV</sequence>
<dbReference type="Proteomes" id="UP000789706">
    <property type="component" value="Unassembled WGS sequence"/>
</dbReference>
<keyword evidence="2" id="KW-0539">Nucleus</keyword>
<evidence type="ECO:0000259" key="4">
    <source>
        <dbReference type="PROSITE" id="PS50196"/>
    </source>
</evidence>
<evidence type="ECO:0000256" key="1">
    <source>
        <dbReference type="ARBA" id="ARBA00004123"/>
    </source>
</evidence>
<comment type="caution">
    <text evidence="5">The sequence shown here is derived from an EMBL/GenBank/DDBJ whole genome shotgun (WGS) entry which is preliminary data.</text>
</comment>
<dbReference type="GO" id="GO:0005634">
    <property type="term" value="C:nucleus"/>
    <property type="evidence" value="ECO:0007669"/>
    <property type="project" value="UniProtKB-SubCell"/>
</dbReference>
<dbReference type="AlphaFoldDB" id="A0A9N9AB55"/>
<dbReference type="InterPro" id="IPR011993">
    <property type="entry name" value="PH-like_dom_sf"/>
</dbReference>
<dbReference type="OrthoDB" id="185618at2759"/>
<dbReference type="Pfam" id="PF00638">
    <property type="entry name" value="Ran_BP1"/>
    <property type="match status" value="1"/>
</dbReference>
<name>A0A9N9AB55_9GLOM</name>